<evidence type="ECO:0000313" key="8">
    <source>
        <dbReference type="Proteomes" id="UP000051084"/>
    </source>
</evidence>
<feature type="transmembrane region" description="Helical" evidence="6">
    <location>
        <begin position="872"/>
        <end position="900"/>
    </location>
</feature>
<dbReference type="Gene3D" id="3.40.1710.10">
    <property type="entry name" value="abc type-2 transporter like domain"/>
    <property type="match status" value="1"/>
</dbReference>
<feature type="transmembrane region" description="Helical" evidence="6">
    <location>
        <begin position="920"/>
        <end position="943"/>
    </location>
</feature>
<comment type="caution">
    <text evidence="7">The sequence shown here is derived from an EMBL/GenBank/DDBJ whole genome shotgun (WGS) entry which is preliminary data.</text>
</comment>
<feature type="transmembrane region" description="Helical" evidence="6">
    <location>
        <begin position="764"/>
        <end position="785"/>
    </location>
</feature>
<name>A0A0R1UXM7_9LACO</name>
<dbReference type="RefSeq" id="WP_056995403.1">
    <property type="nucleotide sequence ID" value="NZ_AZGC01000018.1"/>
</dbReference>
<keyword evidence="4 6" id="KW-0472">Membrane</keyword>
<feature type="transmembrane region" description="Helical" evidence="6">
    <location>
        <begin position="806"/>
        <end position="828"/>
    </location>
</feature>
<dbReference type="AlphaFoldDB" id="A0A0R1UXM7"/>
<evidence type="ECO:0008006" key="9">
    <source>
        <dbReference type="Google" id="ProtNLM"/>
    </source>
</evidence>
<evidence type="ECO:0000313" key="7">
    <source>
        <dbReference type="EMBL" id="KRL95666.1"/>
    </source>
</evidence>
<dbReference type="OrthoDB" id="4974788at2"/>
<feature type="coiled-coil region" evidence="5">
    <location>
        <begin position="640"/>
        <end position="674"/>
    </location>
</feature>
<keyword evidence="5" id="KW-0175">Coiled coil</keyword>
<keyword evidence="2 6" id="KW-0812">Transmembrane</keyword>
<gene>
    <name evidence="7" type="ORF">FC21_GL000772</name>
</gene>
<dbReference type="GO" id="GO:0016020">
    <property type="term" value="C:membrane"/>
    <property type="evidence" value="ECO:0007669"/>
    <property type="project" value="UniProtKB-SubCell"/>
</dbReference>
<evidence type="ECO:0000256" key="5">
    <source>
        <dbReference type="SAM" id="Coils"/>
    </source>
</evidence>
<dbReference type="PANTHER" id="PTHR43077:SF10">
    <property type="entry name" value="TRANSPORT PERMEASE PROTEIN"/>
    <property type="match status" value="1"/>
</dbReference>
<evidence type="ECO:0000256" key="3">
    <source>
        <dbReference type="ARBA" id="ARBA00022989"/>
    </source>
</evidence>
<dbReference type="STRING" id="417373.GCA_001570685_00833"/>
<keyword evidence="3 6" id="KW-1133">Transmembrane helix</keyword>
<dbReference type="PATRIC" id="fig|1423742.4.peg.801"/>
<dbReference type="InterPro" id="IPR051328">
    <property type="entry name" value="T7SS_ABC-Transporter"/>
</dbReference>
<dbReference type="Proteomes" id="UP000051084">
    <property type="component" value="Unassembled WGS sequence"/>
</dbReference>
<protein>
    <recommendedName>
        <fullName evidence="9">Type VII secretion protein EsaA</fullName>
    </recommendedName>
</protein>
<proteinExistence type="predicted"/>
<feature type="transmembrane region" description="Helical" evidence="6">
    <location>
        <begin position="12"/>
        <end position="34"/>
    </location>
</feature>
<evidence type="ECO:0000256" key="4">
    <source>
        <dbReference type="ARBA" id="ARBA00023136"/>
    </source>
</evidence>
<dbReference type="EMBL" id="AZGC01000018">
    <property type="protein sequence ID" value="KRL95666.1"/>
    <property type="molecule type" value="Genomic_DNA"/>
</dbReference>
<sequence>MKDKVVKLIRQPLFGGSLIVGLVGIVMAMLIWLVPHNPNVVRQNDQTKAKHVKYVLVNNDNGATFNQKFYNLGKDFTVLIQEDTQRDWTTASADEAKNGFDKGSFDVVITIPENFSTRLLNLNSTTPAKAGITYQVRKGQNEVTNQQISAQITKLVAYFNQRVVRMYFASLIGNLRNAQIAMLSQANSRSAEVASLTNGVQAPFDGLANQYDSLFETANSLNQAGEQDTQSMQEFSDQVGQTLNSLGDSVNSTSEATATQLKSLQATLSQVKDSQATLEQTLNLNTIPDDMLTVLNEITNPVKDTGNLLAVVNEINADETALAGMATTLQDTYGVAKNNSESQNAKLIASGNASGSLNAQLTQMVQTQVANLPVYTAQPKNTSVNWNEYQQAVKILQTFNQLAGTSFGIGNGNAAMENVADTTQMITFRNLTGQNKIEFKATDGKPTAKILAADITDGDSSSTPVIDGNTITFDQSNEIEGITIKVRYGGTGSYQWLVSQSNQPATVQNTGTIGAGDAGAKLADREMQDTIAAAKMISQRYAGSDDLATYQTIIDQVKQNFNNVGMTAKPDEQATKIAHAYAQINDQLNQISALKNEPYYQKLQDAGEDGYSQNVAKILQWYQHAQQLVGANPVTNDDEATDADAKTNDLAKQYQDLQNEIQQSTDQINQNAKEKNGALGETVKSLTDATNQLKQTTDGIRNTLNGNVNDAQNSARDNQTFADNFNRVMENARNGEADNAQVYNFLSNPLRAEGNFGATRQTSILPFFMTVIGTIGSLLLGLGISRYLPGRRLTRENALVTHSRGWLNLPALGVTLLATILVGTILGLGTASLAGLSDRISWTIYTILFVMALSLWVMILSRYSRMVATAMVTILLALYVMLSPFLGILTRAGSIIAWLYRWSPLQNIQTGYLAMYNGGIIGLASLFGLFLLVVVSLGVALIIKPLPTQLVTDEAEFDDED</sequence>
<organism evidence="7 8">
    <name type="scientific">Limosilactobacillus equigenerosi DSM 18793 = JCM 14505</name>
    <dbReference type="NCBI Taxonomy" id="1423742"/>
    <lineage>
        <taxon>Bacteria</taxon>
        <taxon>Bacillati</taxon>
        <taxon>Bacillota</taxon>
        <taxon>Bacilli</taxon>
        <taxon>Lactobacillales</taxon>
        <taxon>Lactobacillaceae</taxon>
        <taxon>Limosilactobacillus</taxon>
    </lineage>
</organism>
<evidence type="ECO:0000256" key="1">
    <source>
        <dbReference type="ARBA" id="ARBA00004141"/>
    </source>
</evidence>
<reference evidence="7 8" key="1">
    <citation type="journal article" date="2015" name="Genome Announc.">
        <title>Expanding the biotechnology potential of lactobacilli through comparative genomics of 213 strains and associated genera.</title>
        <authorList>
            <person name="Sun Z."/>
            <person name="Harris H.M."/>
            <person name="McCann A."/>
            <person name="Guo C."/>
            <person name="Argimon S."/>
            <person name="Zhang W."/>
            <person name="Yang X."/>
            <person name="Jeffery I.B."/>
            <person name="Cooney J.C."/>
            <person name="Kagawa T.F."/>
            <person name="Liu W."/>
            <person name="Song Y."/>
            <person name="Salvetti E."/>
            <person name="Wrobel A."/>
            <person name="Rasinkangas P."/>
            <person name="Parkhill J."/>
            <person name="Rea M.C."/>
            <person name="O'Sullivan O."/>
            <person name="Ritari J."/>
            <person name="Douillard F.P."/>
            <person name="Paul Ross R."/>
            <person name="Yang R."/>
            <person name="Briner A.E."/>
            <person name="Felis G.E."/>
            <person name="de Vos W.M."/>
            <person name="Barrangou R."/>
            <person name="Klaenhammer T.R."/>
            <person name="Caufield P.W."/>
            <person name="Cui Y."/>
            <person name="Zhang H."/>
            <person name="O'Toole P.W."/>
        </authorList>
    </citation>
    <scope>NUCLEOTIDE SEQUENCE [LARGE SCALE GENOMIC DNA]</scope>
    <source>
        <strain evidence="7 8">DSM 18793</strain>
    </source>
</reference>
<dbReference type="PANTHER" id="PTHR43077">
    <property type="entry name" value="TRANSPORT PERMEASE YVFS-RELATED"/>
    <property type="match status" value="1"/>
</dbReference>
<dbReference type="Gene3D" id="1.20.58.60">
    <property type="match status" value="1"/>
</dbReference>
<feature type="transmembrane region" description="Helical" evidence="6">
    <location>
        <begin position="840"/>
        <end position="860"/>
    </location>
</feature>
<comment type="subcellular location">
    <subcellularLocation>
        <location evidence="1">Membrane</location>
        <topology evidence="1">Multi-pass membrane protein</topology>
    </subcellularLocation>
</comment>
<evidence type="ECO:0000256" key="6">
    <source>
        <dbReference type="SAM" id="Phobius"/>
    </source>
</evidence>
<accession>A0A0R1UXM7</accession>
<keyword evidence="8" id="KW-1185">Reference proteome</keyword>
<evidence type="ECO:0000256" key="2">
    <source>
        <dbReference type="ARBA" id="ARBA00022692"/>
    </source>
</evidence>